<dbReference type="InterPro" id="IPR001173">
    <property type="entry name" value="Glyco_trans_2-like"/>
</dbReference>
<reference evidence="3" key="2">
    <citation type="journal article" date="2021" name="Microbiome">
        <title>Successional dynamics and alternative stable states in a saline activated sludge microbial community over 9 years.</title>
        <authorList>
            <person name="Wang Y."/>
            <person name="Ye J."/>
            <person name="Ju F."/>
            <person name="Liu L."/>
            <person name="Boyd J.A."/>
            <person name="Deng Y."/>
            <person name="Parks D.H."/>
            <person name="Jiang X."/>
            <person name="Yin X."/>
            <person name="Woodcroft B.J."/>
            <person name="Tyson G.W."/>
            <person name="Hugenholtz P."/>
            <person name="Polz M.F."/>
            <person name="Zhang T."/>
        </authorList>
    </citation>
    <scope>NUCLEOTIDE SEQUENCE</scope>
    <source>
        <strain evidence="3">HKST-UBA79</strain>
    </source>
</reference>
<dbReference type="Pfam" id="PF00535">
    <property type="entry name" value="Glycos_transf_2"/>
    <property type="match status" value="1"/>
</dbReference>
<reference evidence="3" key="1">
    <citation type="submission" date="2020-04" db="EMBL/GenBank/DDBJ databases">
        <authorList>
            <person name="Zhang T."/>
        </authorList>
    </citation>
    <scope>NUCLEOTIDE SEQUENCE</scope>
    <source>
        <strain evidence="3">HKST-UBA79</strain>
    </source>
</reference>
<dbReference type="AlphaFoldDB" id="A0A955EBQ0"/>
<dbReference type="PANTHER" id="PTHR22916">
    <property type="entry name" value="GLYCOSYLTRANSFERASE"/>
    <property type="match status" value="1"/>
</dbReference>
<evidence type="ECO:0000256" key="1">
    <source>
        <dbReference type="SAM" id="Phobius"/>
    </source>
</evidence>
<name>A0A955EBQ0_UNCKA</name>
<dbReference type="InterPro" id="IPR029044">
    <property type="entry name" value="Nucleotide-diphossugar_trans"/>
</dbReference>
<feature type="transmembrane region" description="Helical" evidence="1">
    <location>
        <begin position="286"/>
        <end position="308"/>
    </location>
</feature>
<comment type="caution">
    <text evidence="3">The sequence shown here is derived from an EMBL/GenBank/DDBJ whole genome shotgun (WGS) entry which is preliminary data.</text>
</comment>
<sequence>MSNNKASLTIAITVYKRPGPLLTLLDSIIAQNDDTFDILVSDDHSEDNLAELIIPYKKKLTRLTYHYNKKNLGFAENVAQTYTMAKTRYVWFMCDDDVLLPGAIKAVQNSLQEHEPVVAMFNHMHESPYGIEFSAGVTQDTIYNNLSELKDYQPFMRTMFLSTLVVEKRLPIDPITSHPEYKDNVYTQLTLAMLLLDDKFKLAEFKYPVLKRNVGYKYGDFFKFILIDQLKAVDLLPSKFDTTKVVAWFKRDIFTSVQLYFSQKLGVYAYTKPPTYHTIKLLWKYYGIYCFVFIAMIFVYHLVPAFVFKWYYKKQLIALHGEQKAIQIYNRNINRAYKDSRSAGFTAYR</sequence>
<dbReference type="GO" id="GO:0016758">
    <property type="term" value="F:hexosyltransferase activity"/>
    <property type="evidence" value="ECO:0007669"/>
    <property type="project" value="UniProtKB-ARBA"/>
</dbReference>
<dbReference type="PANTHER" id="PTHR22916:SF3">
    <property type="entry name" value="UDP-GLCNAC:BETAGAL BETA-1,3-N-ACETYLGLUCOSAMINYLTRANSFERASE-LIKE PROTEIN 1"/>
    <property type="match status" value="1"/>
</dbReference>
<dbReference type="Gene3D" id="3.90.550.10">
    <property type="entry name" value="Spore Coat Polysaccharide Biosynthesis Protein SpsA, Chain A"/>
    <property type="match status" value="1"/>
</dbReference>
<evidence type="ECO:0000259" key="2">
    <source>
        <dbReference type="Pfam" id="PF00535"/>
    </source>
</evidence>
<dbReference type="SUPFAM" id="SSF53448">
    <property type="entry name" value="Nucleotide-diphospho-sugar transferases"/>
    <property type="match status" value="1"/>
</dbReference>
<accession>A0A955EBQ0</accession>
<evidence type="ECO:0000313" key="3">
    <source>
        <dbReference type="EMBL" id="MCA9308362.1"/>
    </source>
</evidence>
<dbReference type="CDD" id="cd00761">
    <property type="entry name" value="Glyco_tranf_GTA_type"/>
    <property type="match status" value="1"/>
</dbReference>
<protein>
    <submittedName>
        <fullName evidence="3">Glycosyltransferase family 2 protein</fullName>
    </submittedName>
</protein>
<feature type="domain" description="Glycosyltransferase 2-like" evidence="2">
    <location>
        <begin position="9"/>
        <end position="126"/>
    </location>
</feature>
<gene>
    <name evidence="3" type="ORF">KC980_02530</name>
</gene>
<proteinExistence type="predicted"/>
<keyword evidence="1" id="KW-0472">Membrane</keyword>
<dbReference type="Proteomes" id="UP000740557">
    <property type="component" value="Unassembled WGS sequence"/>
</dbReference>
<evidence type="ECO:0000313" key="4">
    <source>
        <dbReference type="Proteomes" id="UP000740557"/>
    </source>
</evidence>
<dbReference type="EMBL" id="JAGQNX010000072">
    <property type="protein sequence ID" value="MCA9308362.1"/>
    <property type="molecule type" value="Genomic_DNA"/>
</dbReference>
<keyword evidence="1" id="KW-0812">Transmembrane</keyword>
<keyword evidence="1" id="KW-1133">Transmembrane helix</keyword>
<organism evidence="3 4">
    <name type="scientific">candidate division WWE3 bacterium</name>
    <dbReference type="NCBI Taxonomy" id="2053526"/>
    <lineage>
        <taxon>Bacteria</taxon>
        <taxon>Katanobacteria</taxon>
    </lineage>
</organism>